<feature type="region of interest" description="Disordered" evidence="1">
    <location>
        <begin position="635"/>
        <end position="667"/>
    </location>
</feature>
<reference evidence="3 4" key="1">
    <citation type="submission" date="2021-07" db="EMBL/GenBank/DDBJ databases">
        <authorList>
            <person name="Palmer J.M."/>
        </authorList>
    </citation>
    <scope>NUCLEOTIDE SEQUENCE [LARGE SCALE GENOMIC DNA]</scope>
    <source>
        <strain evidence="3 4">AT_MEX2019</strain>
        <tissue evidence="3">Muscle</tissue>
    </source>
</reference>
<gene>
    <name evidence="3" type="ORF">ATANTOWER_027454</name>
</gene>
<feature type="compositionally biased region" description="Acidic residues" evidence="1">
    <location>
        <begin position="590"/>
        <end position="605"/>
    </location>
</feature>
<accession>A0ABU7CFU4</accession>
<feature type="region of interest" description="Disordered" evidence="1">
    <location>
        <begin position="225"/>
        <end position="279"/>
    </location>
</feature>
<organism evidence="3 4">
    <name type="scientific">Ataeniobius toweri</name>
    <dbReference type="NCBI Taxonomy" id="208326"/>
    <lineage>
        <taxon>Eukaryota</taxon>
        <taxon>Metazoa</taxon>
        <taxon>Chordata</taxon>
        <taxon>Craniata</taxon>
        <taxon>Vertebrata</taxon>
        <taxon>Euteleostomi</taxon>
        <taxon>Actinopterygii</taxon>
        <taxon>Neopterygii</taxon>
        <taxon>Teleostei</taxon>
        <taxon>Neoteleostei</taxon>
        <taxon>Acanthomorphata</taxon>
        <taxon>Ovalentaria</taxon>
        <taxon>Atherinomorphae</taxon>
        <taxon>Cyprinodontiformes</taxon>
        <taxon>Goodeidae</taxon>
        <taxon>Ataeniobius</taxon>
    </lineage>
</organism>
<feature type="compositionally biased region" description="Polar residues" evidence="1">
    <location>
        <begin position="173"/>
        <end position="186"/>
    </location>
</feature>
<feature type="region of interest" description="Disordered" evidence="1">
    <location>
        <begin position="170"/>
        <end position="209"/>
    </location>
</feature>
<feature type="compositionally biased region" description="Low complexity" evidence="1">
    <location>
        <begin position="342"/>
        <end position="354"/>
    </location>
</feature>
<protein>
    <recommendedName>
        <fullName evidence="2">Cordon-bleu ubiquitin-like domain-containing protein</fullName>
    </recommendedName>
</protein>
<feature type="region of interest" description="Disordered" evidence="1">
    <location>
        <begin position="691"/>
        <end position="722"/>
    </location>
</feature>
<feature type="compositionally biased region" description="Polar residues" evidence="1">
    <location>
        <begin position="248"/>
        <end position="257"/>
    </location>
</feature>
<dbReference type="Gene3D" id="3.10.20.90">
    <property type="entry name" value="Phosphatidylinositol 3-kinase Catalytic Subunit, Chain A, domain 1"/>
    <property type="match status" value="1"/>
</dbReference>
<feature type="compositionally biased region" description="Polar residues" evidence="1">
    <location>
        <begin position="227"/>
        <end position="239"/>
    </location>
</feature>
<dbReference type="Pfam" id="PF09469">
    <property type="entry name" value="Cobl"/>
    <property type="match status" value="1"/>
</dbReference>
<evidence type="ECO:0000256" key="1">
    <source>
        <dbReference type="SAM" id="MobiDB-lite"/>
    </source>
</evidence>
<feature type="domain" description="Cordon-bleu ubiquitin-like" evidence="2">
    <location>
        <begin position="90"/>
        <end position="175"/>
    </location>
</feature>
<comment type="caution">
    <text evidence="3">The sequence shown here is derived from an EMBL/GenBank/DDBJ whole genome shotgun (WGS) entry which is preliminary data.</text>
</comment>
<feature type="compositionally biased region" description="Polar residues" evidence="1">
    <location>
        <begin position="501"/>
        <end position="516"/>
    </location>
</feature>
<dbReference type="PANTHER" id="PTHR21557:SF2">
    <property type="entry name" value="CORDON-BLEU PROTEIN-LIKE 1"/>
    <property type="match status" value="1"/>
</dbReference>
<dbReference type="Proteomes" id="UP001345963">
    <property type="component" value="Unassembled WGS sequence"/>
</dbReference>
<feature type="region of interest" description="Disordered" evidence="1">
    <location>
        <begin position="575"/>
        <end position="613"/>
    </location>
</feature>
<proteinExistence type="predicted"/>
<sequence length="722" mass="79134">MDEVNPLEREHSLCVVLPAGIEKNFTVHGSKPVMDLLVMLCANYHLNPSDYTVEFLSPNKNNISYKPNSPIGLLEAEKILLKPKGTEEKTKKPYMPEATVRLLINYSKSHKTVVRVNPRLPLEMLLPAVCDKCEFNIDTTILLRDPESKEPLDLTKTLNDHGLREVFAKDTAAQESTGCQNKTSEGAGTPAEVISPSPPQDLQRMEKKQKKRGFFSFFRRRKKKNEMNGTVSVPSSPGRSKQVRVRGNSESISSTNILPADMPKKRPAPQPPVAVSQSVPNDLSTCYVKGAQSSAESTLRSTKRRAPLPPCATTKDEQRAETDVGESLKTLEELRRTDDSQPHSSLSSSSPSLTHLHKVPDSYRPSFRGKDFSDARSALARVLTSSISKGTLIRRLRNSAGFPDFHVSYCMSTTSKCPDDGDFCAELESVFRSNLLTENEWGDPVERSGLTTFKVVPPKKPVSSDPEVSAQDQKSADPVCEVPPEAEKDPHSPSRLENRTRINCSETYINQVNDSLASGPPSHDTPCSSDLPFLDDRVTSEKRKEEEELEVASDGVPPALLDGCDWEMTNDVVPSPTADMVPCSSCTDEKAEEDVSREEEEEEDAIFPPPPPPVVFREDMETVEKDGSWALSPSFQRAGPSLNGHTSAFVEAHSDNSPPAASAQSLDKTTMVTSRFAQAVTMAVQRSRLQRLGLGKSLGPQASGGPSGTVPSPPRSSYQYGA</sequence>
<name>A0ABU7CFU4_9TELE</name>
<feature type="compositionally biased region" description="Basic and acidic residues" evidence="1">
    <location>
        <begin position="329"/>
        <end position="341"/>
    </location>
</feature>
<evidence type="ECO:0000313" key="3">
    <source>
        <dbReference type="EMBL" id="MED6260730.1"/>
    </source>
</evidence>
<dbReference type="EMBL" id="JAHUTI010089182">
    <property type="protein sequence ID" value="MED6260730.1"/>
    <property type="molecule type" value="Genomic_DNA"/>
</dbReference>
<evidence type="ECO:0000313" key="4">
    <source>
        <dbReference type="Proteomes" id="UP001345963"/>
    </source>
</evidence>
<feature type="region of interest" description="Disordered" evidence="1">
    <location>
        <begin position="455"/>
        <end position="534"/>
    </location>
</feature>
<feature type="compositionally biased region" description="Polar residues" evidence="1">
    <location>
        <begin position="655"/>
        <end position="667"/>
    </location>
</feature>
<dbReference type="InterPro" id="IPR039895">
    <property type="entry name" value="COBL-like"/>
</dbReference>
<evidence type="ECO:0000259" key="2">
    <source>
        <dbReference type="Pfam" id="PF09469"/>
    </source>
</evidence>
<feature type="compositionally biased region" description="Basic and acidic residues" evidence="1">
    <location>
        <begin position="485"/>
        <end position="500"/>
    </location>
</feature>
<feature type="region of interest" description="Disordered" evidence="1">
    <location>
        <begin position="293"/>
        <end position="360"/>
    </location>
</feature>
<keyword evidence="4" id="KW-1185">Reference proteome</keyword>
<dbReference type="InterPro" id="IPR019025">
    <property type="entry name" value="Cordon-bleu_ubiquitin_domain"/>
</dbReference>
<dbReference type="PANTHER" id="PTHR21557">
    <property type="entry name" value="CORDON-BLEU"/>
    <property type="match status" value="1"/>
</dbReference>